<evidence type="ECO:0000259" key="1">
    <source>
        <dbReference type="Pfam" id="PF01978"/>
    </source>
</evidence>
<name>A0A2H0N6H3_9BACT</name>
<accession>A0A2H0N6H3</accession>
<dbReference type="PANTHER" id="PTHR34293:SF1">
    <property type="entry name" value="HTH-TYPE TRANSCRIPTIONAL REGULATOR TRMBL2"/>
    <property type="match status" value="1"/>
</dbReference>
<dbReference type="Gene3D" id="1.10.10.10">
    <property type="entry name" value="Winged helix-like DNA-binding domain superfamily/Winged helix DNA-binding domain"/>
    <property type="match status" value="1"/>
</dbReference>
<reference evidence="2 3" key="1">
    <citation type="submission" date="2017-09" db="EMBL/GenBank/DDBJ databases">
        <title>Depth-based differentiation of microbial function through sediment-hosted aquifers and enrichment of novel symbionts in the deep terrestrial subsurface.</title>
        <authorList>
            <person name="Probst A.J."/>
            <person name="Ladd B."/>
            <person name="Jarett J.K."/>
            <person name="Geller-Mcgrath D.E."/>
            <person name="Sieber C.M."/>
            <person name="Emerson J.B."/>
            <person name="Anantharaman K."/>
            <person name="Thomas B.C."/>
            <person name="Malmstrom R."/>
            <person name="Stieglmeier M."/>
            <person name="Klingl A."/>
            <person name="Woyke T."/>
            <person name="Ryan C.M."/>
            <person name="Banfield J.F."/>
        </authorList>
    </citation>
    <scope>NUCLEOTIDE SEQUENCE [LARGE SCALE GENOMIC DNA]</scope>
    <source>
        <strain evidence="2">CG11_big_fil_rev_8_21_14_0_20_39_34</strain>
    </source>
</reference>
<organism evidence="2 3">
    <name type="scientific">Candidatus Magasanikbacteria bacterium CG11_big_fil_rev_8_21_14_0_20_39_34</name>
    <dbReference type="NCBI Taxonomy" id="1974653"/>
    <lineage>
        <taxon>Bacteria</taxon>
        <taxon>Candidatus Magasanikiibacteriota</taxon>
    </lineage>
</organism>
<dbReference type="Proteomes" id="UP000229600">
    <property type="component" value="Unassembled WGS sequence"/>
</dbReference>
<dbReference type="InterPro" id="IPR051797">
    <property type="entry name" value="TrmB-like"/>
</dbReference>
<protein>
    <recommendedName>
        <fullName evidence="1">Transcription regulator TrmB N-terminal domain-containing protein</fullName>
    </recommendedName>
</protein>
<sequence>MVYIYTTQIMNEQVLEELGLSQNEARIYLALLNFTEAGVGEIAGYTKIHRRNIYDTLDRLVHKGLVFSIMSRGEHRYAPVDPDKLMELVREKEVTLEKILPDLRNRFEKRGGQQEAYIYRGIEGFKNYMREIVRVGENGYFIGAKLGWFDKRLKGYLPSFEKEAKRKGLHFYHIFDHEVKDILKKKEYNFDKKMYPYKFFPKKYGTHSAIDIFGDYVVTFSGLSLERLEYLQDDVTLFVLRDKNLAESYRTWFQFMWDMCKES</sequence>
<dbReference type="InterPro" id="IPR002831">
    <property type="entry name" value="Tscrpt_reg_TrmB_N"/>
</dbReference>
<feature type="domain" description="Transcription regulator TrmB N-terminal" evidence="1">
    <location>
        <begin position="15"/>
        <end position="82"/>
    </location>
</feature>
<dbReference type="SUPFAM" id="SSF46785">
    <property type="entry name" value="Winged helix' DNA-binding domain"/>
    <property type="match status" value="1"/>
</dbReference>
<evidence type="ECO:0000313" key="2">
    <source>
        <dbReference type="EMBL" id="PIR04492.1"/>
    </source>
</evidence>
<dbReference type="EMBL" id="PCWN01000002">
    <property type="protein sequence ID" value="PIR04492.1"/>
    <property type="molecule type" value="Genomic_DNA"/>
</dbReference>
<proteinExistence type="predicted"/>
<evidence type="ECO:0000313" key="3">
    <source>
        <dbReference type="Proteomes" id="UP000229600"/>
    </source>
</evidence>
<comment type="caution">
    <text evidence="2">The sequence shown here is derived from an EMBL/GenBank/DDBJ whole genome shotgun (WGS) entry which is preliminary data.</text>
</comment>
<dbReference type="InterPro" id="IPR036388">
    <property type="entry name" value="WH-like_DNA-bd_sf"/>
</dbReference>
<dbReference type="InterPro" id="IPR036390">
    <property type="entry name" value="WH_DNA-bd_sf"/>
</dbReference>
<gene>
    <name evidence="2" type="ORF">COV59_00755</name>
</gene>
<dbReference type="Pfam" id="PF01978">
    <property type="entry name" value="TrmB"/>
    <property type="match status" value="1"/>
</dbReference>
<dbReference type="PANTHER" id="PTHR34293">
    <property type="entry name" value="HTH-TYPE TRANSCRIPTIONAL REGULATOR TRMBL2"/>
    <property type="match status" value="1"/>
</dbReference>
<dbReference type="AlphaFoldDB" id="A0A2H0N6H3"/>